<name>A0A1F6N2Z9_9BACT</name>
<dbReference type="InterPro" id="IPR000477">
    <property type="entry name" value="RT_dom"/>
</dbReference>
<dbReference type="InterPro" id="IPR043502">
    <property type="entry name" value="DNA/RNA_pol_sf"/>
</dbReference>
<dbReference type="InterPro" id="IPR051083">
    <property type="entry name" value="GrpII_Intron_Splice-Mob/Def"/>
</dbReference>
<organism evidence="2 3">
    <name type="scientific">Candidatus Magasanikbacteria bacterium RIFCSPLOWO2_01_FULL_40_15</name>
    <dbReference type="NCBI Taxonomy" id="1798686"/>
    <lineage>
        <taxon>Bacteria</taxon>
        <taxon>Candidatus Magasanikiibacteriota</taxon>
    </lineage>
</organism>
<accession>A0A1F6N2Z9</accession>
<dbReference type="Proteomes" id="UP000177040">
    <property type="component" value="Unassembled WGS sequence"/>
</dbReference>
<dbReference type="Pfam" id="PF00078">
    <property type="entry name" value="RVT_1"/>
    <property type="match status" value="1"/>
</dbReference>
<evidence type="ECO:0000259" key="1">
    <source>
        <dbReference type="PROSITE" id="PS50878"/>
    </source>
</evidence>
<dbReference type="AlphaFoldDB" id="A0A1F6N2Z9"/>
<comment type="caution">
    <text evidence="2">The sequence shown here is derived from an EMBL/GenBank/DDBJ whole genome shotgun (WGS) entry which is preliminary data.</text>
</comment>
<evidence type="ECO:0000313" key="2">
    <source>
        <dbReference type="EMBL" id="OGH78080.1"/>
    </source>
</evidence>
<dbReference type="PANTHER" id="PTHR34047">
    <property type="entry name" value="NUCLEAR INTRON MATURASE 1, MITOCHONDRIAL-RELATED"/>
    <property type="match status" value="1"/>
</dbReference>
<dbReference type="CDD" id="cd01651">
    <property type="entry name" value="RT_G2_intron"/>
    <property type="match status" value="1"/>
</dbReference>
<feature type="domain" description="Reverse transcriptase" evidence="1">
    <location>
        <begin position="71"/>
        <end position="292"/>
    </location>
</feature>
<dbReference type="SUPFAM" id="SSF56672">
    <property type="entry name" value="DNA/RNA polymerases"/>
    <property type="match status" value="1"/>
</dbReference>
<gene>
    <name evidence="2" type="ORF">A2983_02050</name>
</gene>
<sequence length="347" mass="40707">MSVLPMGGGVLSSRNKIHLTHKYEDIVCVSNLLSAWQEFEQGKSKKTDVVEFSRHLMDHILALHRDLVNLTYCHGGYREFRINDPKPRVIHKASVRDRLVHHAVYRILYPFFDRTFIADSFSCRNNKGTHKAINRFRKFGRQVSHNHTRTVWVLKCDIRKFFASVDQRILLHILDVYIPDKKIVNLLYNIIASFSATPYTAVGLPLGNLTSQLFSNIYLNQFDQWVKHKIKVKHYIRYADDFVFLSDNRNALLSIISELQNFLTEKLKLQLHPNKVFIKTIASGVDFLGWILFPSHRVLRKVTKQRMLRRLAKNFKPETLQSYLGMLSHGNTFRLRQSIKNDFWLLN</sequence>
<proteinExistence type="predicted"/>
<evidence type="ECO:0000313" key="3">
    <source>
        <dbReference type="Proteomes" id="UP000177040"/>
    </source>
</evidence>
<protein>
    <recommendedName>
        <fullName evidence="1">Reverse transcriptase domain-containing protein</fullName>
    </recommendedName>
</protein>
<reference evidence="2 3" key="1">
    <citation type="journal article" date="2016" name="Nat. Commun.">
        <title>Thousands of microbial genomes shed light on interconnected biogeochemical processes in an aquifer system.</title>
        <authorList>
            <person name="Anantharaman K."/>
            <person name="Brown C.T."/>
            <person name="Hug L.A."/>
            <person name="Sharon I."/>
            <person name="Castelle C.J."/>
            <person name="Probst A.J."/>
            <person name="Thomas B.C."/>
            <person name="Singh A."/>
            <person name="Wilkins M.J."/>
            <person name="Karaoz U."/>
            <person name="Brodie E.L."/>
            <person name="Williams K.H."/>
            <person name="Hubbard S.S."/>
            <person name="Banfield J.F."/>
        </authorList>
    </citation>
    <scope>NUCLEOTIDE SEQUENCE [LARGE SCALE GENOMIC DNA]</scope>
</reference>
<dbReference type="PROSITE" id="PS50878">
    <property type="entry name" value="RT_POL"/>
    <property type="match status" value="1"/>
</dbReference>
<dbReference type="EMBL" id="MFQH01000018">
    <property type="protein sequence ID" value="OGH78080.1"/>
    <property type="molecule type" value="Genomic_DNA"/>
</dbReference>
<dbReference type="PANTHER" id="PTHR34047:SF8">
    <property type="entry name" value="PROTEIN YKFC"/>
    <property type="match status" value="1"/>
</dbReference>